<evidence type="ECO:0000256" key="10">
    <source>
        <dbReference type="ARBA" id="ARBA00023204"/>
    </source>
</evidence>
<dbReference type="InterPro" id="IPR036286">
    <property type="entry name" value="LexA/Signal_pep-like_sf"/>
</dbReference>
<evidence type="ECO:0000313" key="16">
    <source>
        <dbReference type="Proteomes" id="UP000189857"/>
    </source>
</evidence>
<dbReference type="InterPro" id="IPR036390">
    <property type="entry name" value="WH_DNA-bd_sf"/>
</dbReference>
<dbReference type="RefSeq" id="WP_078786763.1">
    <property type="nucleotide sequence ID" value="NZ_FMTO01000004.1"/>
</dbReference>
<dbReference type="AlphaFoldDB" id="A0A1T4LSP1"/>
<dbReference type="Proteomes" id="UP000189857">
    <property type="component" value="Unassembled WGS sequence"/>
</dbReference>
<dbReference type="Pfam" id="PF00717">
    <property type="entry name" value="Peptidase_S24"/>
    <property type="match status" value="1"/>
</dbReference>
<proteinExistence type="inferred from homology"/>
<dbReference type="GO" id="GO:0004252">
    <property type="term" value="F:serine-type endopeptidase activity"/>
    <property type="evidence" value="ECO:0007669"/>
    <property type="project" value="InterPro"/>
</dbReference>
<dbReference type="Gene3D" id="1.10.10.10">
    <property type="entry name" value="Winged helix-like DNA-binding domain superfamily/Winged helix DNA-binding domain"/>
    <property type="match status" value="1"/>
</dbReference>
<protein>
    <submittedName>
        <fullName evidence="15">Repressor LexA</fullName>
    </submittedName>
</protein>
<dbReference type="PANTHER" id="PTHR33516">
    <property type="entry name" value="LEXA REPRESSOR"/>
    <property type="match status" value="1"/>
</dbReference>
<evidence type="ECO:0000256" key="1">
    <source>
        <dbReference type="ARBA" id="ARBA00007484"/>
    </source>
</evidence>
<keyword evidence="2" id="KW-0678">Repressor</keyword>
<dbReference type="PRINTS" id="PR00726">
    <property type="entry name" value="LEXASERPTASE"/>
</dbReference>
<keyword evidence="6 12" id="KW-0068">Autocatalytic cleavage</keyword>
<evidence type="ECO:0000313" key="15">
    <source>
        <dbReference type="EMBL" id="SJZ57636.1"/>
    </source>
</evidence>
<evidence type="ECO:0000256" key="3">
    <source>
        <dbReference type="ARBA" id="ARBA00022705"/>
    </source>
</evidence>
<keyword evidence="10" id="KW-0234">DNA repair</keyword>
<dbReference type="GO" id="GO:0006260">
    <property type="term" value="P:DNA replication"/>
    <property type="evidence" value="ECO:0007669"/>
    <property type="project" value="UniProtKB-KW"/>
</dbReference>
<keyword evidence="7" id="KW-0805">Transcription regulation</keyword>
<dbReference type="EMBL" id="FUXA01000006">
    <property type="protein sequence ID" value="SJZ57636.1"/>
    <property type="molecule type" value="Genomic_DNA"/>
</dbReference>
<accession>A0A1T4LSP1</accession>
<feature type="domain" description="HTH iclR-type" evidence="14">
    <location>
        <begin position="28"/>
        <end position="59"/>
    </location>
</feature>
<keyword evidence="5 12" id="KW-0378">Hydrolase</keyword>
<evidence type="ECO:0000256" key="5">
    <source>
        <dbReference type="ARBA" id="ARBA00022801"/>
    </source>
</evidence>
<dbReference type="SUPFAM" id="SSF46785">
    <property type="entry name" value="Winged helix' DNA-binding domain"/>
    <property type="match status" value="1"/>
</dbReference>
<dbReference type="SUPFAM" id="SSF51306">
    <property type="entry name" value="LexA/Signal peptidase"/>
    <property type="match status" value="1"/>
</dbReference>
<evidence type="ECO:0000256" key="6">
    <source>
        <dbReference type="ARBA" id="ARBA00022813"/>
    </source>
</evidence>
<keyword evidence="9" id="KW-0804">Transcription</keyword>
<keyword evidence="8" id="KW-0238">DNA-binding</keyword>
<evidence type="ECO:0000256" key="11">
    <source>
        <dbReference type="ARBA" id="ARBA00023236"/>
    </source>
</evidence>
<gene>
    <name evidence="15" type="ORF">SAMN02745110_00908</name>
</gene>
<dbReference type="InterPro" id="IPR039418">
    <property type="entry name" value="LexA-like"/>
</dbReference>
<dbReference type="InterPro" id="IPR005471">
    <property type="entry name" value="Tscrpt_reg_IclR_N"/>
</dbReference>
<dbReference type="GO" id="GO:0045892">
    <property type="term" value="P:negative regulation of DNA-templated transcription"/>
    <property type="evidence" value="ECO:0007669"/>
    <property type="project" value="InterPro"/>
</dbReference>
<evidence type="ECO:0000256" key="12">
    <source>
        <dbReference type="RuleBase" id="RU003991"/>
    </source>
</evidence>
<evidence type="ECO:0000256" key="2">
    <source>
        <dbReference type="ARBA" id="ARBA00022491"/>
    </source>
</evidence>
<dbReference type="InterPro" id="IPR006197">
    <property type="entry name" value="Peptidase_S24_LexA"/>
</dbReference>
<evidence type="ECO:0000256" key="8">
    <source>
        <dbReference type="ARBA" id="ARBA00023125"/>
    </source>
</evidence>
<dbReference type="NCBIfam" id="TIGR00498">
    <property type="entry name" value="lexA"/>
    <property type="match status" value="1"/>
</dbReference>
<reference evidence="15 16" key="1">
    <citation type="submission" date="2017-02" db="EMBL/GenBank/DDBJ databases">
        <authorList>
            <person name="Peterson S.W."/>
        </authorList>
    </citation>
    <scope>NUCLEOTIDE SEQUENCE [LARGE SCALE GENOMIC DNA]</scope>
    <source>
        <strain evidence="15 16">ATCC 17233</strain>
    </source>
</reference>
<dbReference type="PANTHER" id="PTHR33516:SF2">
    <property type="entry name" value="LEXA REPRESSOR-RELATED"/>
    <property type="match status" value="1"/>
</dbReference>
<evidence type="ECO:0000256" key="9">
    <source>
        <dbReference type="ARBA" id="ARBA00023163"/>
    </source>
</evidence>
<dbReference type="InterPro" id="IPR050077">
    <property type="entry name" value="LexA_repressor"/>
</dbReference>
<dbReference type="InterPro" id="IPR036388">
    <property type="entry name" value="WH-like_DNA-bd_sf"/>
</dbReference>
<name>A0A1T4LSP1_9FIRM</name>
<dbReference type="InterPro" id="IPR006200">
    <property type="entry name" value="LexA"/>
</dbReference>
<evidence type="ECO:0000256" key="4">
    <source>
        <dbReference type="ARBA" id="ARBA00022763"/>
    </source>
</evidence>
<keyword evidence="4" id="KW-0227">DNA damage</keyword>
<dbReference type="GO" id="GO:0009432">
    <property type="term" value="P:SOS response"/>
    <property type="evidence" value="ECO:0007669"/>
    <property type="project" value="UniProtKB-KW"/>
</dbReference>
<keyword evidence="3" id="KW-0235">DNA replication</keyword>
<dbReference type="OrthoDB" id="9802364at2"/>
<feature type="domain" description="Peptidase S24/S26A/S26B/S26C" evidence="13">
    <location>
        <begin position="79"/>
        <end position="194"/>
    </location>
</feature>
<sequence>MRSKSKELMLKIRDFAEQFTLEYSRTPSTAEIGEALGISKATAFNYLKEMHQQGMITYEEGVLQTRVTNKLNAETVNIPIVGVIPCGSPEEQIENTEEYITLPKSLLGSGDFFILRASGDSMVDAGINSGDLVIVRKQLEANPGDIVAALVDGGSTLKRLSYNKATRKYFLLPENKKKNYLPIEGKDGNIQGVAIKVLKDL</sequence>
<dbReference type="InterPro" id="IPR015927">
    <property type="entry name" value="Peptidase_S24_S26A/B/C"/>
</dbReference>
<dbReference type="Pfam" id="PF09339">
    <property type="entry name" value="HTH_IclR"/>
    <property type="match status" value="1"/>
</dbReference>
<evidence type="ECO:0000259" key="13">
    <source>
        <dbReference type="Pfam" id="PF00717"/>
    </source>
</evidence>
<keyword evidence="16" id="KW-1185">Reference proteome</keyword>
<dbReference type="GO" id="GO:0006281">
    <property type="term" value="P:DNA repair"/>
    <property type="evidence" value="ECO:0007669"/>
    <property type="project" value="UniProtKB-KW"/>
</dbReference>
<comment type="similarity">
    <text evidence="1 12">Belongs to the peptidase S24 family.</text>
</comment>
<evidence type="ECO:0000256" key="7">
    <source>
        <dbReference type="ARBA" id="ARBA00023015"/>
    </source>
</evidence>
<dbReference type="Gene3D" id="2.10.109.10">
    <property type="entry name" value="Umud Fragment, subunit A"/>
    <property type="match status" value="1"/>
</dbReference>
<evidence type="ECO:0000259" key="14">
    <source>
        <dbReference type="Pfam" id="PF09339"/>
    </source>
</evidence>
<dbReference type="GO" id="GO:0003677">
    <property type="term" value="F:DNA binding"/>
    <property type="evidence" value="ECO:0007669"/>
    <property type="project" value="UniProtKB-KW"/>
</dbReference>
<keyword evidence="11" id="KW-0742">SOS response</keyword>
<dbReference type="CDD" id="cd06529">
    <property type="entry name" value="S24_LexA-like"/>
    <property type="match status" value="1"/>
</dbReference>
<organism evidence="15 16">
    <name type="scientific">Eubacterium ruminantium</name>
    <dbReference type="NCBI Taxonomy" id="42322"/>
    <lineage>
        <taxon>Bacteria</taxon>
        <taxon>Bacillati</taxon>
        <taxon>Bacillota</taxon>
        <taxon>Clostridia</taxon>
        <taxon>Eubacteriales</taxon>
        <taxon>Eubacteriaceae</taxon>
        <taxon>Eubacterium</taxon>
    </lineage>
</organism>